<dbReference type="InterPro" id="IPR019734">
    <property type="entry name" value="TPR_rpt"/>
</dbReference>
<evidence type="ECO:0000256" key="2">
    <source>
        <dbReference type="PROSITE-ProRule" id="PRU00339"/>
    </source>
</evidence>
<reference evidence="5" key="2">
    <citation type="submission" date="2013-07" db="EMBL/GenBank/DDBJ databases">
        <authorList>
            <person name="Morais-Silva F.O."/>
            <person name="Rezende A.M."/>
            <person name="Pimentel C."/>
            <person name="Resende D.M."/>
            <person name="Santos C.I."/>
            <person name="Clemente C."/>
            <person name="de Oliveira L.M."/>
            <person name="da Silva S.M."/>
            <person name="Costa D.A."/>
            <person name="Varela-Raposo A."/>
            <person name="Horacio E.C.A."/>
            <person name="Matos M."/>
            <person name="Flores O."/>
            <person name="Ruiz J.C."/>
            <person name="Rodrigues-Pousada C."/>
        </authorList>
    </citation>
    <scope>NUCLEOTIDE SEQUENCE [LARGE SCALE GENOMIC DNA]</scope>
    <source>
        <strain evidence="5">ATCC 19364 / DSM 1382 / NCIMB 9332 / VKM B-1759</strain>
    </source>
</reference>
<dbReference type="PROSITE" id="PS50005">
    <property type="entry name" value="TPR"/>
    <property type="match status" value="1"/>
</dbReference>
<dbReference type="SUPFAM" id="SSF52172">
    <property type="entry name" value="CheY-like"/>
    <property type="match status" value="1"/>
</dbReference>
<sequence length="378" mass="40821">MAPGTRPAAVLLVTAIPEHGAEDAASLRQLLPVATVAVTTGEEALQRLTRARWHGCVVDFLLEDMSGLELLRRLRDVASLRQPPLCLAGSDLARDQQLEAVSLGACALLVRPCTVAGMALAVRRMDALRECHAREAGAVAQSRQALRREDFAAALRCFETWQPLLPGPDAIGTSPASEGSRLRGASLQLFVQGCNALVQDRLDDAGLALAMSRKTAILEAEARMAMGEAHRMAGWLQAFAESAQQAHHAHQLLERMDQVAAALVEVLCYDDRLPLPLNTAGVQLRRAGELDAAELAYAVALELSPQAPGVHFNLAKTLARNSRHKEAFDEIRRALQLDPDFEEAGLLYRKITGKAWHGEGTGIPSHAAHGLRQPLLDV</sequence>
<dbReference type="AlphaFoldDB" id="T2G920"/>
<feature type="modified residue" description="4-aspartylphosphate" evidence="1">
    <location>
        <position position="59"/>
    </location>
</feature>
<dbReference type="InterPro" id="IPR011006">
    <property type="entry name" value="CheY-like_superfamily"/>
</dbReference>
<feature type="domain" description="Response regulatory" evidence="3">
    <location>
        <begin position="9"/>
        <end position="126"/>
    </location>
</feature>
<keyword evidence="5" id="KW-1185">Reference proteome</keyword>
<name>T2G920_MEGG1</name>
<reference evidence="4 5" key="1">
    <citation type="journal article" date="2013" name="J. Bacteriol.">
        <title>Roles of HynAB and Ech, the only two hydrogenases found in the model sulfate reducer Desulfovibrio gigas.</title>
        <authorList>
            <person name="Morais-Silva F.O."/>
            <person name="Santos C.I."/>
            <person name="Rodrigues R."/>
            <person name="Pereira I.A."/>
            <person name="Rodrigues-Pousada C."/>
        </authorList>
    </citation>
    <scope>NUCLEOTIDE SEQUENCE [LARGE SCALE GENOMIC DNA]</scope>
    <source>
        <strain evidence="5">ATCC 19364 / DSM 1382 / NCIMB 9332 / VKM B-1759</strain>
    </source>
</reference>
<accession>T2G920</accession>
<keyword evidence="1" id="KW-0597">Phosphoprotein</keyword>
<dbReference type="STRING" id="1121448.DGI_0708"/>
<keyword evidence="2" id="KW-0802">TPR repeat</keyword>
<dbReference type="SUPFAM" id="SSF48452">
    <property type="entry name" value="TPR-like"/>
    <property type="match status" value="1"/>
</dbReference>
<evidence type="ECO:0000313" key="5">
    <source>
        <dbReference type="Proteomes" id="UP000016587"/>
    </source>
</evidence>
<dbReference type="HOGENOM" id="CLU_058595_0_0_7"/>
<evidence type="ECO:0000313" key="4">
    <source>
        <dbReference type="EMBL" id="AGW12611.1"/>
    </source>
</evidence>
<proteinExistence type="predicted"/>
<evidence type="ECO:0000259" key="3">
    <source>
        <dbReference type="PROSITE" id="PS50110"/>
    </source>
</evidence>
<feature type="repeat" description="TPR" evidence="2">
    <location>
        <begin position="308"/>
        <end position="341"/>
    </location>
</feature>
<gene>
    <name evidence="4" type="ORF">DGI_0708</name>
</gene>
<dbReference type="Proteomes" id="UP000016587">
    <property type="component" value="Chromosome"/>
</dbReference>
<evidence type="ECO:0000256" key="1">
    <source>
        <dbReference type="PROSITE-ProRule" id="PRU00169"/>
    </source>
</evidence>
<dbReference type="PROSITE" id="PS50110">
    <property type="entry name" value="RESPONSE_REGULATORY"/>
    <property type="match status" value="1"/>
</dbReference>
<dbReference type="SMART" id="SM00028">
    <property type="entry name" value="TPR"/>
    <property type="match status" value="2"/>
</dbReference>
<organism evidence="4 5">
    <name type="scientific">Megalodesulfovibrio gigas (strain ATCC 19364 / DSM 1382 / NCIMB 9332 / VKM B-1759)</name>
    <name type="common">Desulfovibrio gigas</name>
    <dbReference type="NCBI Taxonomy" id="1121448"/>
    <lineage>
        <taxon>Bacteria</taxon>
        <taxon>Pseudomonadati</taxon>
        <taxon>Thermodesulfobacteriota</taxon>
        <taxon>Desulfovibrionia</taxon>
        <taxon>Desulfovibrionales</taxon>
        <taxon>Desulfovibrionaceae</taxon>
        <taxon>Megalodesulfovibrio</taxon>
    </lineage>
</organism>
<dbReference type="EMBL" id="CP006585">
    <property type="protein sequence ID" value="AGW12611.1"/>
    <property type="molecule type" value="Genomic_DNA"/>
</dbReference>
<dbReference type="InterPro" id="IPR001789">
    <property type="entry name" value="Sig_transdc_resp-reg_receiver"/>
</dbReference>
<dbReference type="eggNOG" id="COG0457">
    <property type="taxonomic scope" value="Bacteria"/>
</dbReference>
<dbReference type="GO" id="GO:0000160">
    <property type="term" value="P:phosphorelay signal transduction system"/>
    <property type="evidence" value="ECO:0007669"/>
    <property type="project" value="InterPro"/>
</dbReference>
<protein>
    <submittedName>
        <fullName evidence="4">Putative response regulator receiver protein</fullName>
    </submittedName>
</protein>
<dbReference type="InterPro" id="IPR011990">
    <property type="entry name" value="TPR-like_helical_dom_sf"/>
</dbReference>
<dbReference type="Gene3D" id="1.25.40.10">
    <property type="entry name" value="Tetratricopeptide repeat domain"/>
    <property type="match status" value="1"/>
</dbReference>
<dbReference type="PATRIC" id="fig|1121448.10.peg.714"/>
<dbReference type="Gene3D" id="3.40.50.2300">
    <property type="match status" value="1"/>
</dbReference>
<dbReference type="KEGG" id="dgg:DGI_0708"/>